<dbReference type="Proteomes" id="UP000789901">
    <property type="component" value="Unassembled WGS sequence"/>
</dbReference>
<comment type="caution">
    <text evidence="1">The sequence shown here is derived from an EMBL/GenBank/DDBJ whole genome shotgun (WGS) entry which is preliminary data.</text>
</comment>
<keyword evidence="2" id="KW-1185">Reference proteome</keyword>
<proteinExistence type="predicted"/>
<reference evidence="1 2" key="1">
    <citation type="submission" date="2021-06" db="EMBL/GenBank/DDBJ databases">
        <authorList>
            <person name="Kallberg Y."/>
            <person name="Tangrot J."/>
            <person name="Rosling A."/>
        </authorList>
    </citation>
    <scope>NUCLEOTIDE SEQUENCE [LARGE SCALE GENOMIC DNA]</scope>
    <source>
        <strain evidence="1 2">120-4 pot B 10/14</strain>
    </source>
</reference>
<dbReference type="EMBL" id="CAJVQB010010625">
    <property type="protein sequence ID" value="CAG8741503.1"/>
    <property type="molecule type" value="Genomic_DNA"/>
</dbReference>
<evidence type="ECO:0000313" key="2">
    <source>
        <dbReference type="Proteomes" id="UP000789901"/>
    </source>
</evidence>
<evidence type="ECO:0000313" key="1">
    <source>
        <dbReference type="EMBL" id="CAG8741503.1"/>
    </source>
</evidence>
<protein>
    <submittedName>
        <fullName evidence="1">42277_t:CDS:1</fullName>
    </submittedName>
</protein>
<organism evidence="1 2">
    <name type="scientific">Gigaspora margarita</name>
    <dbReference type="NCBI Taxonomy" id="4874"/>
    <lineage>
        <taxon>Eukaryota</taxon>
        <taxon>Fungi</taxon>
        <taxon>Fungi incertae sedis</taxon>
        <taxon>Mucoromycota</taxon>
        <taxon>Glomeromycotina</taxon>
        <taxon>Glomeromycetes</taxon>
        <taxon>Diversisporales</taxon>
        <taxon>Gigasporaceae</taxon>
        <taxon>Gigaspora</taxon>
    </lineage>
</organism>
<sequence length="100" mass="11676">MDKNKRETSLETALMLAPQLQQYIHNIDKIPELSQNTQEKVLEWVQQARRKNMLVMTMGILIITSQERRISTEVIYEFMKLGLWEADGITDSDHVILKTS</sequence>
<gene>
    <name evidence="1" type="ORF">GMARGA_LOCUS15427</name>
</gene>
<accession>A0ABN7V7T3</accession>
<name>A0ABN7V7T3_GIGMA</name>